<dbReference type="EMBL" id="AMYB01000004">
    <property type="protein sequence ID" value="OAD02783.1"/>
    <property type="molecule type" value="Genomic_DNA"/>
</dbReference>
<dbReference type="VEuPathDB" id="FungiDB:MUCCIDRAFT_109624"/>
<dbReference type="AlphaFoldDB" id="A0A168KUI4"/>
<evidence type="ECO:0000313" key="1">
    <source>
        <dbReference type="EMBL" id="OAD02783.1"/>
    </source>
</evidence>
<organism evidence="1 2">
    <name type="scientific">Mucor lusitanicus CBS 277.49</name>
    <dbReference type="NCBI Taxonomy" id="747725"/>
    <lineage>
        <taxon>Eukaryota</taxon>
        <taxon>Fungi</taxon>
        <taxon>Fungi incertae sedis</taxon>
        <taxon>Mucoromycota</taxon>
        <taxon>Mucoromycotina</taxon>
        <taxon>Mucoromycetes</taxon>
        <taxon>Mucorales</taxon>
        <taxon>Mucorineae</taxon>
        <taxon>Mucoraceae</taxon>
        <taxon>Mucor</taxon>
    </lineage>
</organism>
<sequence length="111" mass="12150">MERLVPTITKNVLLTRDKALCFQEQITLSQTTHVVRAAKKSCCKVSDLAAVITNTNGVDAVDLGAVDKANQTGKCILFLVLLGNLRSLVLTGPIQVVIILRFQYYDTAEET</sequence>
<reference evidence="1 2" key="1">
    <citation type="submission" date="2015-06" db="EMBL/GenBank/DDBJ databases">
        <title>Expansion of signal transduction pathways in fungi by whole-genome duplication.</title>
        <authorList>
            <consortium name="DOE Joint Genome Institute"/>
            <person name="Corrochano L.M."/>
            <person name="Kuo A."/>
            <person name="Marcet-Houben M."/>
            <person name="Polaino S."/>
            <person name="Salamov A."/>
            <person name="Villalobos J.M."/>
            <person name="Alvarez M.I."/>
            <person name="Avalos J."/>
            <person name="Benito E.P."/>
            <person name="Benoit I."/>
            <person name="Burger G."/>
            <person name="Camino L.P."/>
            <person name="Canovas D."/>
            <person name="Cerda-Olmedo E."/>
            <person name="Cheng J.-F."/>
            <person name="Dominguez A."/>
            <person name="Elias M."/>
            <person name="Eslava A.P."/>
            <person name="Glaser F."/>
            <person name="Grimwood J."/>
            <person name="Gutierrez G."/>
            <person name="Heitman J."/>
            <person name="Henrissat B."/>
            <person name="Iturriaga E.A."/>
            <person name="Lang B.F."/>
            <person name="Lavin J.L."/>
            <person name="Lee S."/>
            <person name="Li W."/>
            <person name="Lindquist E."/>
            <person name="Lopez-Garcia S."/>
            <person name="Luque E.M."/>
            <person name="Marcos A.T."/>
            <person name="Martin J."/>
            <person name="Mccluskey K."/>
            <person name="Medina H.R."/>
            <person name="Miralles-Duran A."/>
            <person name="Miyazaki A."/>
            <person name="Munoz-Torres E."/>
            <person name="Oguiza J.A."/>
            <person name="Ohm R."/>
            <person name="Olmedo M."/>
            <person name="Orejas M."/>
            <person name="Ortiz-Castellanos L."/>
            <person name="Pisabarro A.G."/>
            <person name="Rodriguez-Romero J."/>
            <person name="Ruiz-Herrera J."/>
            <person name="Ruiz-Vazquez R."/>
            <person name="Sanz C."/>
            <person name="Schackwitz W."/>
            <person name="Schmutz J."/>
            <person name="Shahriari M."/>
            <person name="Shelest E."/>
            <person name="Silva-Franco F."/>
            <person name="Soanes D."/>
            <person name="Syed K."/>
            <person name="Tagua V.G."/>
            <person name="Talbot N.J."/>
            <person name="Thon M."/>
            <person name="De Vries R.P."/>
            <person name="Wiebenga A."/>
            <person name="Yadav J.S."/>
            <person name="Braun E.L."/>
            <person name="Baker S."/>
            <person name="Garre V."/>
            <person name="Horwitz B."/>
            <person name="Torres-Martinez S."/>
            <person name="Idnurm A."/>
            <person name="Herrera-Estrella A."/>
            <person name="Gabaldon T."/>
            <person name="Grigoriev I.V."/>
        </authorList>
    </citation>
    <scope>NUCLEOTIDE SEQUENCE [LARGE SCALE GENOMIC DNA]</scope>
    <source>
        <strain evidence="1 2">CBS 277.49</strain>
    </source>
</reference>
<gene>
    <name evidence="1" type="ORF">MUCCIDRAFT_109624</name>
</gene>
<keyword evidence="2" id="KW-1185">Reference proteome</keyword>
<evidence type="ECO:0000313" key="2">
    <source>
        <dbReference type="Proteomes" id="UP000077051"/>
    </source>
</evidence>
<proteinExistence type="predicted"/>
<protein>
    <submittedName>
        <fullName evidence="1">Uncharacterized protein</fullName>
    </submittedName>
</protein>
<dbReference type="Proteomes" id="UP000077051">
    <property type="component" value="Unassembled WGS sequence"/>
</dbReference>
<accession>A0A168KUI4</accession>
<comment type="caution">
    <text evidence="1">The sequence shown here is derived from an EMBL/GenBank/DDBJ whole genome shotgun (WGS) entry which is preliminary data.</text>
</comment>
<name>A0A168KUI4_MUCCL</name>